<dbReference type="GO" id="GO:0005604">
    <property type="term" value="C:basement membrane"/>
    <property type="evidence" value="ECO:0007669"/>
    <property type="project" value="UniProtKB-SubCell"/>
</dbReference>
<dbReference type="GO" id="GO:0005544">
    <property type="term" value="F:calcium-dependent phospholipid binding"/>
    <property type="evidence" value="ECO:0007669"/>
    <property type="project" value="UniProtKB-KW"/>
</dbReference>
<reference evidence="13 14" key="1">
    <citation type="submission" date="2016-04" db="EMBL/GenBank/DDBJ databases">
        <title>Polished mammalian reference genomes with single-molecule sequencing and chromosome conformation capture applied to the Capra hircus genome.</title>
        <authorList>
            <person name="Bickhart D.M."/>
            <person name="Koren S."/>
            <person name="Rosen B."/>
            <person name="Hastie A."/>
            <person name="Liachko I."/>
            <person name="Sullivan S.T."/>
            <person name="Burton J."/>
            <person name="Sayre B.L."/>
            <person name="Huson H.J."/>
            <person name="Lee J."/>
            <person name="Lam E."/>
            <person name="Kelley C.M."/>
            <person name="Hutchison J.L."/>
            <person name="Zhou Y."/>
            <person name="Sun J."/>
            <person name="Crisa A."/>
            <person name="Schwartz J.C."/>
            <person name="Hammond J.A."/>
            <person name="Schroeder S.G."/>
            <person name="Liu G.E."/>
            <person name="Dunham M."/>
            <person name="Shendure J."/>
            <person name="Sonstegard T.S."/>
            <person name="Phillippy A.M."/>
            <person name="Van Tassell C.P."/>
            <person name="Smith T.P."/>
        </authorList>
    </citation>
    <scope>NUCLEOTIDE SEQUENCE [LARGE SCALE GENOMIC DNA]</scope>
</reference>
<comment type="similarity">
    <text evidence="2 12">Belongs to the annexin family.</text>
</comment>
<keyword evidence="7 12" id="KW-0106">Calcium</keyword>
<keyword evidence="10 12" id="KW-0111">Calcium/phospholipid-binding</keyword>
<dbReference type="AlphaFoldDB" id="A0A452FD43"/>
<dbReference type="GO" id="GO:0005634">
    <property type="term" value="C:nucleus"/>
    <property type="evidence" value="ECO:0007669"/>
    <property type="project" value="TreeGrafter"/>
</dbReference>
<keyword evidence="9 12" id="KW-0041">Annexin</keyword>
<evidence type="ECO:0000256" key="10">
    <source>
        <dbReference type="ARBA" id="ARBA00023302"/>
    </source>
</evidence>
<dbReference type="SUPFAM" id="SSF47874">
    <property type="entry name" value="Annexin"/>
    <property type="match status" value="1"/>
</dbReference>
<evidence type="ECO:0000256" key="2">
    <source>
        <dbReference type="ARBA" id="ARBA00007831"/>
    </source>
</evidence>
<evidence type="ECO:0000313" key="13">
    <source>
        <dbReference type="Ensembl" id="ENSCHIP00000022284.1"/>
    </source>
</evidence>
<dbReference type="GO" id="GO:0001786">
    <property type="term" value="F:phosphatidylserine binding"/>
    <property type="evidence" value="ECO:0007669"/>
    <property type="project" value="TreeGrafter"/>
</dbReference>
<keyword evidence="5" id="KW-0597">Phosphoprotein</keyword>
<dbReference type="GeneTree" id="ENSGT00940000154257"/>
<accession>A0A452FD43</accession>
<evidence type="ECO:0000256" key="9">
    <source>
        <dbReference type="ARBA" id="ARBA00023216"/>
    </source>
</evidence>
<proteinExistence type="inferred from homology"/>
<keyword evidence="6 12" id="KW-0677">Repeat</keyword>
<dbReference type="GO" id="GO:0012506">
    <property type="term" value="C:vesicle membrane"/>
    <property type="evidence" value="ECO:0007669"/>
    <property type="project" value="TreeGrafter"/>
</dbReference>
<sequence>MSTILEILRKPLSAHELVKAYTNFHAEWDALNIETTIKTKGVDEVTVVNILTNRSSEQRQDITFTYQRRAKKELASALKSAVILGLLKTPALYGASELKASMKGLGVDEDSLTEIVCSRTNQELQEINRVYAEVYKTGLEMGIVSNTFGDFHRLMVALTKENGSVVDYELTHQDSRYLYDADVKREETNVPKCTSIMIEWRGCHFLKVFERYQSYSPCDMLESIKKEVKGDLENNKPLYFADRQYGTRGKVLIRIPQDTKGDYQKALLYLCGGGD</sequence>
<dbReference type="Gene3D" id="1.10.220.10">
    <property type="entry name" value="Annexin"/>
    <property type="match status" value="3"/>
</dbReference>
<dbReference type="FunFam" id="1.10.220.10:FF:000007">
    <property type="entry name" value="Annexin"/>
    <property type="match status" value="1"/>
</dbReference>
<dbReference type="GO" id="GO:0005509">
    <property type="term" value="F:calcium ion binding"/>
    <property type="evidence" value="ECO:0007669"/>
    <property type="project" value="InterPro"/>
</dbReference>
<evidence type="ECO:0000313" key="14">
    <source>
        <dbReference type="Proteomes" id="UP000291000"/>
    </source>
</evidence>
<name>A0A452FD43_CAPHI</name>
<keyword evidence="8" id="KW-0084">Basement membrane</keyword>
<dbReference type="InterPro" id="IPR037104">
    <property type="entry name" value="Annexin_sf"/>
</dbReference>
<organism evidence="13 14">
    <name type="scientific">Capra hircus</name>
    <name type="common">Goat</name>
    <dbReference type="NCBI Taxonomy" id="9925"/>
    <lineage>
        <taxon>Eukaryota</taxon>
        <taxon>Metazoa</taxon>
        <taxon>Chordata</taxon>
        <taxon>Craniata</taxon>
        <taxon>Vertebrata</taxon>
        <taxon>Euteleostomi</taxon>
        <taxon>Mammalia</taxon>
        <taxon>Eutheria</taxon>
        <taxon>Laurasiatheria</taxon>
        <taxon>Artiodactyla</taxon>
        <taxon>Ruminantia</taxon>
        <taxon>Pecora</taxon>
        <taxon>Bovidae</taxon>
        <taxon>Caprinae</taxon>
        <taxon>Capra</taxon>
    </lineage>
</organism>
<keyword evidence="3" id="KW-0964">Secreted</keyword>
<protein>
    <recommendedName>
        <fullName evidence="12">Annexin</fullName>
    </recommendedName>
</protein>
<keyword evidence="14" id="KW-1185">Reference proteome</keyword>
<reference evidence="13" key="2">
    <citation type="submission" date="2025-08" db="UniProtKB">
        <authorList>
            <consortium name="Ensembl"/>
        </authorList>
    </citation>
    <scope>IDENTIFICATION</scope>
</reference>
<dbReference type="FunFam" id="1.10.220.10:FF:000003">
    <property type="entry name" value="Annexin"/>
    <property type="match status" value="1"/>
</dbReference>
<evidence type="ECO:0000256" key="11">
    <source>
        <dbReference type="ARBA" id="ARBA00093399"/>
    </source>
</evidence>
<dbReference type="InterPro" id="IPR001464">
    <property type="entry name" value="Annexin"/>
</dbReference>
<dbReference type="SMART" id="SM00335">
    <property type="entry name" value="ANX"/>
    <property type="match status" value="2"/>
</dbReference>
<comment type="subcellular location">
    <subcellularLocation>
        <location evidence="1">Secreted</location>
        <location evidence="1">Extracellular space</location>
        <location evidence="1">Extracellular matrix</location>
        <location evidence="1">Basement membrane</location>
    </subcellularLocation>
</comment>
<dbReference type="EMBL" id="LWLT01000024">
    <property type="status" value="NOT_ANNOTATED_CDS"/>
    <property type="molecule type" value="Genomic_DNA"/>
</dbReference>
<dbReference type="InterPro" id="IPR002389">
    <property type="entry name" value="ANX2"/>
</dbReference>
<dbReference type="InterPro" id="IPR018502">
    <property type="entry name" value="Annexin_repeat"/>
</dbReference>
<evidence type="ECO:0000256" key="1">
    <source>
        <dbReference type="ARBA" id="ARBA00004302"/>
    </source>
</evidence>
<dbReference type="Proteomes" id="UP000291000">
    <property type="component" value="Chromosome 22"/>
</dbReference>
<dbReference type="GO" id="GO:0005886">
    <property type="term" value="C:plasma membrane"/>
    <property type="evidence" value="ECO:0007669"/>
    <property type="project" value="TreeGrafter"/>
</dbReference>
<dbReference type="GO" id="GO:1905602">
    <property type="term" value="P:positive regulation of receptor-mediated endocytosis involved in cholesterol transport"/>
    <property type="evidence" value="ECO:0007669"/>
    <property type="project" value="TreeGrafter"/>
</dbReference>
<dbReference type="Ensembl" id="ENSCHIT00000030144.1">
    <property type="protein sequence ID" value="ENSCHIP00000022284.1"/>
    <property type="gene ID" value="ENSCHIG00000020290.1"/>
</dbReference>
<evidence type="ECO:0000256" key="12">
    <source>
        <dbReference type="RuleBase" id="RU003540"/>
    </source>
</evidence>
<dbReference type="Pfam" id="PF00191">
    <property type="entry name" value="Annexin"/>
    <property type="match status" value="3"/>
</dbReference>
<dbReference type="OMA" id="CTSIMIE"/>
<dbReference type="PROSITE" id="PS51897">
    <property type="entry name" value="ANNEXIN_2"/>
    <property type="match status" value="1"/>
</dbReference>
<evidence type="ECO:0000256" key="8">
    <source>
        <dbReference type="ARBA" id="ARBA00022869"/>
    </source>
</evidence>
<reference evidence="13" key="3">
    <citation type="submission" date="2025-09" db="UniProtKB">
        <authorList>
            <consortium name="Ensembl"/>
        </authorList>
    </citation>
    <scope>IDENTIFICATION</scope>
</reference>
<dbReference type="GO" id="GO:0004859">
    <property type="term" value="F:phospholipase inhibitor activity"/>
    <property type="evidence" value="ECO:0007669"/>
    <property type="project" value="InterPro"/>
</dbReference>
<dbReference type="GO" id="GO:0005737">
    <property type="term" value="C:cytoplasm"/>
    <property type="evidence" value="ECO:0007669"/>
    <property type="project" value="TreeGrafter"/>
</dbReference>
<dbReference type="GO" id="GO:0008092">
    <property type="term" value="F:cytoskeletal protein binding"/>
    <property type="evidence" value="ECO:0007669"/>
    <property type="project" value="InterPro"/>
</dbReference>
<dbReference type="STRING" id="9925.ENSCHIP00000022284"/>
<dbReference type="InterPro" id="IPR018252">
    <property type="entry name" value="Annexin_repeat_CS"/>
</dbReference>
<dbReference type="PRINTS" id="PR00198">
    <property type="entry name" value="ANNEXINII"/>
</dbReference>
<evidence type="ECO:0000256" key="7">
    <source>
        <dbReference type="ARBA" id="ARBA00022837"/>
    </source>
</evidence>
<comment type="domain">
    <text evidence="12">A pair of annexin repeats may form one binding site for calcium and phospholipid.</text>
</comment>
<evidence type="ECO:0000256" key="3">
    <source>
        <dbReference type="ARBA" id="ARBA00022525"/>
    </source>
</evidence>
<dbReference type="PANTHER" id="PTHR10502">
    <property type="entry name" value="ANNEXIN"/>
    <property type="match status" value="1"/>
</dbReference>
<keyword evidence="4" id="KW-0272">Extracellular matrix</keyword>
<evidence type="ECO:0000256" key="4">
    <source>
        <dbReference type="ARBA" id="ARBA00022530"/>
    </source>
</evidence>
<dbReference type="PRINTS" id="PR00196">
    <property type="entry name" value="ANNEXIN"/>
</dbReference>
<comment type="function">
    <text evidence="11">Calcium-regulated membrane-binding protein whose affinity for calcium is greatly enhanced by anionic phospholipids. It binds two calcium ions with high affinity. May be involved in heat-stress response. Inhibits PCSK9-enhanced LDLR degradation, probably reduces PCSK9 protein levels via a translational mechanism but also competes with LDLR for binding with PCSK9. Binds to endosomes damaged by phagocytosis of particulate wear debris and participates in endosomal membrane stabilization, thereby limiting NLRP3 inflammasome activation. Required for endothelial cell surface plasmin generation and may support fibrinolytic surveillance and neoangiogenesis.</text>
</comment>
<dbReference type="PROSITE" id="PS00223">
    <property type="entry name" value="ANNEXIN_1"/>
    <property type="match status" value="1"/>
</dbReference>
<dbReference type="PANTHER" id="PTHR10502:SF18">
    <property type="entry name" value="ANNEXIN A2-RELATED"/>
    <property type="match status" value="1"/>
</dbReference>
<evidence type="ECO:0000256" key="6">
    <source>
        <dbReference type="ARBA" id="ARBA00022737"/>
    </source>
</evidence>
<evidence type="ECO:0000256" key="5">
    <source>
        <dbReference type="ARBA" id="ARBA00022553"/>
    </source>
</evidence>